<evidence type="ECO:0000256" key="3">
    <source>
        <dbReference type="SAM" id="MobiDB-lite"/>
    </source>
</evidence>
<evidence type="ECO:0000313" key="5">
    <source>
        <dbReference type="EMBL" id="OGZ07633.1"/>
    </source>
</evidence>
<dbReference type="Proteomes" id="UP000177996">
    <property type="component" value="Unassembled WGS sequence"/>
</dbReference>
<comment type="caution">
    <text evidence="5">The sequence shown here is derived from an EMBL/GenBank/DDBJ whole genome shotgun (WGS) entry which is preliminary data.</text>
</comment>
<dbReference type="PANTHER" id="PTHR10199">
    <property type="entry name" value="THROMBOSPONDIN"/>
    <property type="match status" value="1"/>
</dbReference>
<dbReference type="Pfam" id="PF02412">
    <property type="entry name" value="TSP_3"/>
    <property type="match status" value="2"/>
</dbReference>
<keyword evidence="4" id="KW-0812">Transmembrane</keyword>
<accession>A0A1G2D209</accession>
<gene>
    <name evidence="5" type="ORF">A3D65_03815</name>
</gene>
<proteinExistence type="predicted"/>
<evidence type="ECO:0000256" key="1">
    <source>
        <dbReference type="ARBA" id="ARBA00022729"/>
    </source>
</evidence>
<dbReference type="GO" id="GO:0005509">
    <property type="term" value="F:calcium ion binding"/>
    <property type="evidence" value="ECO:0007669"/>
    <property type="project" value="InterPro"/>
</dbReference>
<keyword evidence="1" id="KW-0732">Signal</keyword>
<dbReference type="EMBL" id="MHLL01000055">
    <property type="protein sequence ID" value="OGZ07633.1"/>
    <property type="molecule type" value="Genomic_DNA"/>
</dbReference>
<evidence type="ECO:0000256" key="4">
    <source>
        <dbReference type="SAM" id="Phobius"/>
    </source>
</evidence>
<feature type="region of interest" description="Disordered" evidence="3">
    <location>
        <begin position="330"/>
        <end position="355"/>
    </location>
</feature>
<feature type="transmembrane region" description="Helical" evidence="4">
    <location>
        <begin position="366"/>
        <end position="387"/>
    </location>
</feature>
<keyword evidence="4" id="KW-1133">Transmembrane helix</keyword>
<dbReference type="GO" id="GO:0007155">
    <property type="term" value="P:cell adhesion"/>
    <property type="evidence" value="ECO:0007669"/>
    <property type="project" value="InterPro"/>
</dbReference>
<sequence>MRINKKHAWFLLSLAIVTIIVPVVIFAAAPLDSRPPTLSFREFTQIPDEKVPIRVPTVIELPLDGRSFDYPFFAVKDLSDTNSDGFIASYFRRSTVVSATPMSVVASADLSWGAMLDNNYQTYASLAVPEDGIGRAVIELTSAKPVTASALTLLLDGEVALPNTILIQADTADGGTNTVLLNTTKMSGNTVRFPKTTSSRWRVTLTYSQPLRITELSIRDEDALSATTQGLRFLAIPGHDYVVYMNADRSVTLRTTESGDLVTDKGVVRIAPLASAQNHAYVIADTDGDGIPDIADNCVSLFNPLQEDVNQNGIGDNCEDFDRDRIVNQKDNCPNDPNVAQTDTDGDNVGDSCDGEESRITERHVWVPWVGMGIAALVLIVLFAFAIRAQPKSKEPKPPIQ</sequence>
<keyword evidence="2" id="KW-0106">Calcium</keyword>
<keyword evidence="4" id="KW-0472">Membrane</keyword>
<name>A0A1G2D209_9BACT</name>
<evidence type="ECO:0000313" key="6">
    <source>
        <dbReference type="Proteomes" id="UP000177996"/>
    </source>
</evidence>
<dbReference type="AlphaFoldDB" id="A0A1G2D209"/>
<evidence type="ECO:0000256" key="2">
    <source>
        <dbReference type="ARBA" id="ARBA00022837"/>
    </source>
</evidence>
<protein>
    <submittedName>
        <fullName evidence="5">Uncharacterized protein</fullName>
    </submittedName>
</protein>
<dbReference type="InterPro" id="IPR003367">
    <property type="entry name" value="Thrombospondin_3-like_rpt"/>
</dbReference>
<reference evidence="5 6" key="1">
    <citation type="journal article" date="2016" name="Nat. Commun.">
        <title>Thousands of microbial genomes shed light on interconnected biogeochemical processes in an aquifer system.</title>
        <authorList>
            <person name="Anantharaman K."/>
            <person name="Brown C.T."/>
            <person name="Hug L.A."/>
            <person name="Sharon I."/>
            <person name="Castelle C.J."/>
            <person name="Probst A.J."/>
            <person name="Thomas B.C."/>
            <person name="Singh A."/>
            <person name="Wilkins M.J."/>
            <person name="Karaoz U."/>
            <person name="Brodie E.L."/>
            <person name="Williams K.H."/>
            <person name="Hubbard S.S."/>
            <person name="Banfield J.F."/>
        </authorList>
    </citation>
    <scope>NUCLEOTIDE SEQUENCE [LARGE SCALE GENOMIC DNA]</scope>
</reference>
<dbReference type="Gene3D" id="4.10.1080.10">
    <property type="entry name" value="TSP type-3 repeat"/>
    <property type="match status" value="1"/>
</dbReference>
<dbReference type="InterPro" id="IPR028974">
    <property type="entry name" value="TSP_type-3_rpt"/>
</dbReference>
<dbReference type="SUPFAM" id="SSF103647">
    <property type="entry name" value="TSP type-3 repeat"/>
    <property type="match status" value="1"/>
</dbReference>
<organism evidence="5 6">
    <name type="scientific">Candidatus Lloydbacteria bacterium RIFCSPHIGHO2_02_FULL_50_13</name>
    <dbReference type="NCBI Taxonomy" id="1798661"/>
    <lineage>
        <taxon>Bacteria</taxon>
        <taxon>Candidatus Lloydiibacteriota</taxon>
    </lineage>
</organism>
<dbReference type="Gene3D" id="2.60.120.260">
    <property type="entry name" value="Galactose-binding domain-like"/>
    <property type="match status" value="1"/>
</dbReference>
<dbReference type="STRING" id="1798661.A3D65_03815"/>